<keyword evidence="4 10" id="KW-0812">Transmembrane</keyword>
<organism evidence="11">
    <name type="scientific">Ceracris kiangsu</name>
    <name type="common">Yellow-spined bamboo locust</name>
    <name type="synonym">Rammeacris kiangsu</name>
    <dbReference type="NCBI Taxonomy" id="227354"/>
    <lineage>
        <taxon>Eukaryota</taxon>
        <taxon>Metazoa</taxon>
        <taxon>Ecdysozoa</taxon>
        <taxon>Arthropoda</taxon>
        <taxon>Hexapoda</taxon>
        <taxon>Insecta</taxon>
        <taxon>Pterygota</taxon>
        <taxon>Neoptera</taxon>
        <taxon>Polyneoptera</taxon>
        <taxon>Orthoptera</taxon>
        <taxon>Caelifera</taxon>
        <taxon>Acrididea</taxon>
        <taxon>Acridomorpha</taxon>
        <taxon>Acridoidea</taxon>
        <taxon>Acrididae</taxon>
        <taxon>Gomphocerinae</taxon>
        <taxon>Ceracris</taxon>
    </lineage>
</organism>
<comment type="similarity">
    <text evidence="10">Belongs to the insect chemoreceptor superfamily. Heteromeric odorant receptor channel (TC 1.A.69) family.</text>
</comment>
<evidence type="ECO:0000256" key="2">
    <source>
        <dbReference type="ARBA" id="ARBA00022475"/>
    </source>
</evidence>
<evidence type="ECO:0000256" key="9">
    <source>
        <dbReference type="ARBA" id="ARBA00023224"/>
    </source>
</evidence>
<dbReference type="GO" id="GO:0004984">
    <property type="term" value="F:olfactory receptor activity"/>
    <property type="evidence" value="ECO:0007669"/>
    <property type="project" value="InterPro"/>
</dbReference>
<dbReference type="GO" id="GO:0005549">
    <property type="term" value="F:odorant binding"/>
    <property type="evidence" value="ECO:0007669"/>
    <property type="project" value="InterPro"/>
</dbReference>
<feature type="transmembrane region" description="Helical" evidence="10">
    <location>
        <begin position="42"/>
        <end position="63"/>
    </location>
</feature>
<evidence type="ECO:0000256" key="3">
    <source>
        <dbReference type="ARBA" id="ARBA00022606"/>
    </source>
</evidence>
<proteinExistence type="evidence at transcript level"/>
<keyword evidence="9 10" id="KW-0807">Transducer</keyword>
<evidence type="ECO:0000256" key="7">
    <source>
        <dbReference type="ARBA" id="ARBA00023136"/>
    </source>
</evidence>
<dbReference type="GO" id="GO:0005886">
    <property type="term" value="C:plasma membrane"/>
    <property type="evidence" value="ECO:0007669"/>
    <property type="project" value="UniProtKB-SubCell"/>
</dbReference>
<keyword evidence="7 10" id="KW-0472">Membrane</keyword>
<dbReference type="InterPro" id="IPR004117">
    <property type="entry name" value="7tm6_olfct_rcpt"/>
</dbReference>
<comment type="caution">
    <text evidence="10">Lacks conserved residue(s) required for the propagation of feature annotation.</text>
</comment>
<dbReference type="Pfam" id="PF02949">
    <property type="entry name" value="7tm_6"/>
    <property type="match status" value="2"/>
</dbReference>
<dbReference type="AlphaFoldDB" id="A0A6M6DPC0"/>
<dbReference type="PANTHER" id="PTHR21137">
    <property type="entry name" value="ODORANT RECEPTOR"/>
    <property type="match status" value="1"/>
</dbReference>
<dbReference type="EMBL" id="MT072638">
    <property type="protein sequence ID" value="QJX74366.1"/>
    <property type="molecule type" value="mRNA"/>
</dbReference>
<protein>
    <recommendedName>
        <fullName evidence="10">Odorant receptor</fullName>
    </recommendedName>
</protein>
<comment type="subcellular location">
    <subcellularLocation>
        <location evidence="1 10">Cell membrane</location>
        <topology evidence="1 10">Multi-pass membrane protein</topology>
    </subcellularLocation>
</comment>
<dbReference type="GO" id="GO:0007165">
    <property type="term" value="P:signal transduction"/>
    <property type="evidence" value="ECO:0007669"/>
    <property type="project" value="UniProtKB-KW"/>
</dbReference>
<evidence type="ECO:0000256" key="4">
    <source>
        <dbReference type="ARBA" id="ARBA00022692"/>
    </source>
</evidence>
<sequence length="429" mass="47299">MERMQRAVEGRDGGGQPRALCGHVVYLAVAGLWPRARGALYVWHAALVQACAACYVALGLASVHSARGDVDAISHTLMHTLEVVSGMVKAGLFFGKRRAFYRLVHDLHALVSADWERPELARARRRARRMTVSLSVYIYALILLWLPAPLLVAGERRLLPVVQIHGVDWSRRPGAYAALYTLQCVVLLTQVPVVIGLDCFFVAAMLHAGALLQLLGRRVSGLWLSGDAEAPVDGGYDTQQALYADLCGCIRTHQKITKFLRDLESAMSAMVLVQFSSNMVGLCMTLYQQTQIKTCLEMKSASLQIKDAYFQMKDACLQMKGMCSQIKDALTALQYALILPFYTGQLYFYCWTADVITEQGEALSSAAYSSGWVGSSAGFQRALSVVMARAHRPLVMTAGRLYPITTATFVALMKASYSYYTLLRQLDAD</sequence>
<name>A0A6M6DPC0_CERKI</name>
<evidence type="ECO:0000313" key="11">
    <source>
        <dbReference type="EMBL" id="QJX74366.1"/>
    </source>
</evidence>
<evidence type="ECO:0000256" key="5">
    <source>
        <dbReference type="ARBA" id="ARBA00022725"/>
    </source>
</evidence>
<keyword evidence="6 10" id="KW-1133">Transmembrane helix</keyword>
<keyword evidence="8 10" id="KW-0675">Receptor</keyword>
<evidence type="ECO:0000256" key="10">
    <source>
        <dbReference type="RuleBase" id="RU351113"/>
    </source>
</evidence>
<evidence type="ECO:0000256" key="1">
    <source>
        <dbReference type="ARBA" id="ARBA00004651"/>
    </source>
</evidence>
<reference evidence="11" key="1">
    <citation type="submission" date="2020-01" db="EMBL/GenBank/DDBJ databases">
        <title>Identification and Expression Profiles Analysis of Chemosensory Genes from the Antennal Transcriptome of Ceracris kiangsu Tsai (Orthoptera: Acrididae).</title>
        <authorList>
            <person name="Li R."/>
            <person name="Jiang G.-f."/>
        </authorList>
    </citation>
    <scope>NUCLEOTIDE SEQUENCE</scope>
</reference>
<evidence type="ECO:0000256" key="8">
    <source>
        <dbReference type="ARBA" id="ARBA00023170"/>
    </source>
</evidence>
<feature type="transmembrane region" description="Helical" evidence="10">
    <location>
        <begin position="132"/>
        <end position="152"/>
    </location>
</feature>
<accession>A0A6M6DPC0</accession>
<keyword evidence="3 10" id="KW-0716">Sensory transduction</keyword>
<dbReference type="PANTHER" id="PTHR21137:SF35">
    <property type="entry name" value="ODORANT RECEPTOR 19A-RELATED"/>
    <property type="match status" value="1"/>
</dbReference>
<evidence type="ECO:0000256" key="6">
    <source>
        <dbReference type="ARBA" id="ARBA00022989"/>
    </source>
</evidence>
<keyword evidence="2" id="KW-1003">Cell membrane</keyword>
<keyword evidence="5 10" id="KW-0552">Olfaction</keyword>